<feature type="compositionally biased region" description="Polar residues" evidence="1">
    <location>
        <begin position="303"/>
        <end position="329"/>
    </location>
</feature>
<dbReference type="AlphaFoldDB" id="U6G6W8"/>
<sequence length="710" mass="77069">MHDINRRNSRGTPNPLTLTAGQMCFCDDARTLAAPCCRFLPKKRSAATLDIVLCCQALRSLSGYEDGEAAKKAAGLLRNIFSTGRSAGNDADQAEPAPLVITIGRPFQRSVLREALGCAANSSDTQEEWEDSPVGATEIKRTAKETSLTSWRQLCTATNIGLEKLRSGAVLLTVELPSAVHCQVNEGVSKAERGIASARYTQEQRAAGSPSAGSPLAGYRITSAKGEERAEPPGDLSGDARALTEAAMIQAVAHTLVEAADILVLPLLNGELVSTSRPHDIRGGHEFGELICVGSTGRGTEGSLETKTDTSLARGKSQPSLQTEQQPMNAQVRLPEDVSQLLQAMKQLINKEARQEGASSLATQSRIHPSTSRRSLSPGAKRPPRLPLIVVALEGPVSRSRREAIRAEILAQLGTAEGKRVPIQSSYYESQAEDKLAAAYAEYVVWDDALGALLTRQFISDPPNMLEFATHAVSSNMCAAAFRLCLEDARKELRRLQRRDSQNAGRQSFGSVAQGILSNALTLYDYRTRKYQLSLQRRALREELARCVEREIRTIFLREALQIETSLRLSLRADLVAALQRNARDFESVAPGIIRKSLMTLDERLTRLLPHAVGSTAQRPADSLPSSQVMPPTLPEQSVLTKISNASARACRSNQLCRGLYRSLLEIHVLLLKKSARDFSAMAAELSGSPLAALLRQQHVGSSKMHCGNS</sequence>
<feature type="region of interest" description="Disordered" evidence="1">
    <location>
        <begin position="294"/>
        <end position="330"/>
    </location>
</feature>
<dbReference type="OrthoDB" id="364384at2759"/>
<reference evidence="2" key="2">
    <citation type="submission" date="2013-10" db="EMBL/GenBank/DDBJ databases">
        <authorList>
            <person name="Aslett M."/>
        </authorList>
    </citation>
    <scope>NUCLEOTIDE SEQUENCE [LARGE SCALE GENOMIC DNA]</scope>
    <source>
        <strain evidence="2">Houghton</strain>
    </source>
</reference>
<dbReference type="Proteomes" id="UP000018201">
    <property type="component" value="Unassembled WGS sequence"/>
</dbReference>
<feature type="region of interest" description="Disordered" evidence="1">
    <location>
        <begin position="353"/>
        <end position="381"/>
    </location>
</feature>
<evidence type="ECO:0000313" key="3">
    <source>
        <dbReference type="Proteomes" id="UP000018201"/>
    </source>
</evidence>
<evidence type="ECO:0000313" key="2">
    <source>
        <dbReference type="EMBL" id="CDI75033.1"/>
    </source>
</evidence>
<evidence type="ECO:0000256" key="1">
    <source>
        <dbReference type="SAM" id="MobiDB-lite"/>
    </source>
</evidence>
<feature type="compositionally biased region" description="Polar residues" evidence="1">
    <location>
        <begin position="357"/>
        <end position="375"/>
    </location>
</feature>
<proteinExistence type="predicted"/>
<protein>
    <submittedName>
        <fullName evidence="2">Uncharacterized protein</fullName>
    </submittedName>
</protein>
<reference evidence="2" key="1">
    <citation type="submission" date="2013-10" db="EMBL/GenBank/DDBJ databases">
        <title>Genomic analysis of the causative agents of coccidiosis in chickens.</title>
        <authorList>
            <person name="Reid A.J."/>
            <person name="Blake D."/>
            <person name="Billington K."/>
            <person name="Browne H."/>
            <person name="Dunn M."/>
            <person name="Hung S."/>
            <person name="Kawahara F."/>
            <person name="Miranda-Saavedra D."/>
            <person name="Mourier T."/>
            <person name="Nagra H."/>
            <person name="Otto T.D."/>
            <person name="Rawlings N."/>
            <person name="Sanchez A."/>
            <person name="Sanders M."/>
            <person name="Subramaniam C."/>
            <person name="Tay Y."/>
            <person name="Dear P."/>
            <person name="Doerig C."/>
            <person name="Gruber A."/>
            <person name="Parkinson J."/>
            <person name="Shirley M."/>
            <person name="Wan K.L."/>
            <person name="Berriman M."/>
            <person name="Tomley F."/>
            <person name="Pain A."/>
        </authorList>
    </citation>
    <scope>NUCLEOTIDE SEQUENCE [LARGE SCALE GENOMIC DNA]</scope>
    <source>
        <strain evidence="2">Houghton</strain>
    </source>
</reference>
<name>U6G6W8_9EIME</name>
<keyword evidence="3" id="KW-1185">Reference proteome</keyword>
<dbReference type="VEuPathDB" id="ToxoDB:EPH_0017460"/>
<accession>U6G6W8</accession>
<dbReference type="EMBL" id="HG690674">
    <property type="protein sequence ID" value="CDI75033.1"/>
    <property type="molecule type" value="Genomic_DNA"/>
</dbReference>
<gene>
    <name evidence="2" type="ORF">EPH_0017460</name>
</gene>
<organism evidence="2 3">
    <name type="scientific">Eimeria praecox</name>
    <dbReference type="NCBI Taxonomy" id="51316"/>
    <lineage>
        <taxon>Eukaryota</taxon>
        <taxon>Sar</taxon>
        <taxon>Alveolata</taxon>
        <taxon>Apicomplexa</taxon>
        <taxon>Conoidasida</taxon>
        <taxon>Coccidia</taxon>
        <taxon>Eucoccidiorida</taxon>
        <taxon>Eimeriorina</taxon>
        <taxon>Eimeriidae</taxon>
        <taxon>Eimeria</taxon>
    </lineage>
</organism>